<evidence type="ECO:0000256" key="6">
    <source>
        <dbReference type="ARBA" id="ARBA00022741"/>
    </source>
</evidence>
<dbReference type="EnsemblMetazoa" id="GBRI038934-RA">
    <property type="protein sequence ID" value="GBRI038934-PA"/>
    <property type="gene ID" value="GBRI038934"/>
</dbReference>
<dbReference type="PANTHER" id="PTHR11406:SF23">
    <property type="entry name" value="PHOSPHOGLYCERATE KINASE 1, CHLOROPLASTIC-RELATED"/>
    <property type="match status" value="1"/>
</dbReference>
<evidence type="ECO:0000256" key="8">
    <source>
        <dbReference type="ARBA" id="ARBA00022840"/>
    </source>
</evidence>
<keyword evidence="9" id="KW-0460">Magnesium</keyword>
<dbReference type="UniPathway" id="UPA00109">
    <property type="reaction ID" value="UER00185"/>
</dbReference>
<evidence type="ECO:0000313" key="11">
    <source>
        <dbReference type="Proteomes" id="UP000091820"/>
    </source>
</evidence>
<sequence>MKAGEKNVEINLHVDFVCGTKKYKDTETSIATVESSIPKEYMELDIGPEAQETFQKPIRVFKLIVWNGN</sequence>
<dbReference type="Pfam" id="PF00162">
    <property type="entry name" value="PGK"/>
    <property type="match status" value="1"/>
</dbReference>
<dbReference type="Proteomes" id="UP000091820">
    <property type="component" value="Unassembled WGS sequence"/>
</dbReference>
<evidence type="ECO:0000256" key="4">
    <source>
        <dbReference type="ARBA" id="ARBA00013061"/>
    </source>
</evidence>
<dbReference type="STRING" id="37001.A0A1A9WZT2"/>
<dbReference type="GO" id="GO:0005524">
    <property type="term" value="F:ATP binding"/>
    <property type="evidence" value="ECO:0007669"/>
    <property type="project" value="UniProtKB-KW"/>
</dbReference>
<dbReference type="PANTHER" id="PTHR11406">
    <property type="entry name" value="PHOSPHOGLYCERATE KINASE"/>
    <property type="match status" value="1"/>
</dbReference>
<name>A0A1A9WZT2_9MUSC</name>
<keyword evidence="5" id="KW-0808">Transferase</keyword>
<evidence type="ECO:0000256" key="2">
    <source>
        <dbReference type="ARBA" id="ARBA00001946"/>
    </source>
</evidence>
<evidence type="ECO:0000313" key="10">
    <source>
        <dbReference type="EnsemblMetazoa" id="GBRI038934-PA"/>
    </source>
</evidence>
<dbReference type="GO" id="GO:0006096">
    <property type="term" value="P:glycolytic process"/>
    <property type="evidence" value="ECO:0007669"/>
    <property type="project" value="UniProtKB-UniPathway"/>
</dbReference>
<accession>A0A1A9WZT2</accession>
<dbReference type="VEuPathDB" id="VectorBase:GBRI038934"/>
<keyword evidence="6" id="KW-0547">Nucleotide-binding</keyword>
<organism evidence="10 11">
    <name type="scientific">Glossina brevipalpis</name>
    <dbReference type="NCBI Taxonomy" id="37001"/>
    <lineage>
        <taxon>Eukaryota</taxon>
        <taxon>Metazoa</taxon>
        <taxon>Ecdysozoa</taxon>
        <taxon>Arthropoda</taxon>
        <taxon>Hexapoda</taxon>
        <taxon>Insecta</taxon>
        <taxon>Pterygota</taxon>
        <taxon>Neoptera</taxon>
        <taxon>Endopterygota</taxon>
        <taxon>Diptera</taxon>
        <taxon>Brachycera</taxon>
        <taxon>Muscomorpha</taxon>
        <taxon>Hippoboscoidea</taxon>
        <taxon>Glossinidae</taxon>
        <taxon>Glossina</taxon>
    </lineage>
</organism>
<dbReference type="AlphaFoldDB" id="A0A1A9WZT2"/>
<comment type="catalytic activity">
    <reaction evidence="1">
        <text>(2R)-3-phosphoglycerate + ATP = (2R)-3-phospho-glyceroyl phosphate + ADP</text>
        <dbReference type="Rhea" id="RHEA:14801"/>
        <dbReference type="ChEBI" id="CHEBI:30616"/>
        <dbReference type="ChEBI" id="CHEBI:57604"/>
        <dbReference type="ChEBI" id="CHEBI:58272"/>
        <dbReference type="ChEBI" id="CHEBI:456216"/>
        <dbReference type="EC" id="2.7.2.3"/>
    </reaction>
</comment>
<comment type="cofactor">
    <cofactor evidence="2">
        <name>Mg(2+)</name>
        <dbReference type="ChEBI" id="CHEBI:18420"/>
    </cofactor>
</comment>
<dbReference type="GO" id="GO:0006094">
    <property type="term" value="P:gluconeogenesis"/>
    <property type="evidence" value="ECO:0007669"/>
    <property type="project" value="TreeGrafter"/>
</dbReference>
<keyword evidence="7" id="KW-0418">Kinase</keyword>
<protein>
    <recommendedName>
        <fullName evidence="4">phosphoglycerate kinase</fullName>
        <ecNumber evidence="4">2.7.2.3</ecNumber>
    </recommendedName>
</protein>
<dbReference type="GO" id="GO:0004618">
    <property type="term" value="F:phosphoglycerate kinase activity"/>
    <property type="evidence" value="ECO:0007669"/>
    <property type="project" value="UniProtKB-EC"/>
</dbReference>
<evidence type="ECO:0000256" key="3">
    <source>
        <dbReference type="ARBA" id="ARBA00008982"/>
    </source>
</evidence>
<evidence type="ECO:0000256" key="9">
    <source>
        <dbReference type="ARBA" id="ARBA00022842"/>
    </source>
</evidence>
<dbReference type="InterPro" id="IPR001576">
    <property type="entry name" value="Phosphoglycerate_kinase"/>
</dbReference>
<evidence type="ECO:0000256" key="7">
    <source>
        <dbReference type="ARBA" id="ARBA00022777"/>
    </source>
</evidence>
<dbReference type="SUPFAM" id="SSF53748">
    <property type="entry name" value="Phosphoglycerate kinase"/>
    <property type="match status" value="1"/>
</dbReference>
<dbReference type="EC" id="2.7.2.3" evidence="4"/>
<proteinExistence type="inferred from homology"/>
<reference evidence="10" key="2">
    <citation type="submission" date="2020-05" db="UniProtKB">
        <authorList>
            <consortium name="EnsemblMetazoa"/>
        </authorList>
    </citation>
    <scope>IDENTIFICATION</scope>
    <source>
        <strain evidence="10">IAEA</strain>
    </source>
</reference>
<dbReference type="GO" id="GO:0043531">
    <property type="term" value="F:ADP binding"/>
    <property type="evidence" value="ECO:0007669"/>
    <property type="project" value="TreeGrafter"/>
</dbReference>
<dbReference type="InterPro" id="IPR036043">
    <property type="entry name" value="Phosphoglycerate_kinase_sf"/>
</dbReference>
<comment type="similarity">
    <text evidence="3">Belongs to the phosphoglycerate kinase family.</text>
</comment>
<reference evidence="11" key="1">
    <citation type="submission" date="2014-03" db="EMBL/GenBank/DDBJ databases">
        <authorList>
            <person name="Aksoy S."/>
            <person name="Warren W."/>
            <person name="Wilson R.K."/>
        </authorList>
    </citation>
    <scope>NUCLEOTIDE SEQUENCE [LARGE SCALE GENOMIC DNA]</scope>
    <source>
        <strain evidence="11">IAEA</strain>
    </source>
</reference>
<dbReference type="GO" id="GO:0005829">
    <property type="term" value="C:cytosol"/>
    <property type="evidence" value="ECO:0007669"/>
    <property type="project" value="TreeGrafter"/>
</dbReference>
<dbReference type="InterPro" id="IPR015824">
    <property type="entry name" value="Phosphoglycerate_kinase_N"/>
</dbReference>
<keyword evidence="8" id="KW-0067">ATP-binding</keyword>
<keyword evidence="11" id="KW-1185">Reference proteome</keyword>
<evidence type="ECO:0000256" key="1">
    <source>
        <dbReference type="ARBA" id="ARBA00000642"/>
    </source>
</evidence>
<dbReference type="Gene3D" id="3.40.50.1260">
    <property type="entry name" value="Phosphoglycerate kinase, N-terminal domain"/>
    <property type="match status" value="1"/>
</dbReference>
<evidence type="ECO:0000256" key="5">
    <source>
        <dbReference type="ARBA" id="ARBA00022679"/>
    </source>
</evidence>